<dbReference type="PANTHER" id="PTHR32322:SF18">
    <property type="entry name" value="S-ADENOSYLMETHIONINE_S-ADENOSYLHOMOCYSTEINE TRANSPORTER"/>
    <property type="match status" value="1"/>
</dbReference>
<feature type="domain" description="EamA" evidence="8">
    <location>
        <begin position="179"/>
        <end position="310"/>
    </location>
</feature>
<dbReference type="InterPro" id="IPR037185">
    <property type="entry name" value="EmrE-like"/>
</dbReference>
<accession>A0ABT6ZKZ8</accession>
<feature type="domain" description="EamA" evidence="8">
    <location>
        <begin position="32"/>
        <end position="165"/>
    </location>
</feature>
<dbReference type="RefSeq" id="WP_283712848.1">
    <property type="nucleotide sequence ID" value="NZ_JASJEW010000002.1"/>
</dbReference>
<feature type="transmembrane region" description="Helical" evidence="7">
    <location>
        <begin position="234"/>
        <end position="254"/>
    </location>
</feature>
<evidence type="ECO:0000256" key="7">
    <source>
        <dbReference type="SAM" id="Phobius"/>
    </source>
</evidence>
<dbReference type="PANTHER" id="PTHR32322">
    <property type="entry name" value="INNER MEMBRANE TRANSPORTER"/>
    <property type="match status" value="1"/>
</dbReference>
<organism evidence="9 10">
    <name type="scientific">Kribbibacterium absianum</name>
    <dbReference type="NCBI Taxonomy" id="3044210"/>
    <lineage>
        <taxon>Bacteria</taxon>
        <taxon>Bacillati</taxon>
        <taxon>Actinomycetota</taxon>
        <taxon>Coriobacteriia</taxon>
        <taxon>Coriobacteriales</taxon>
        <taxon>Kribbibacteriaceae</taxon>
        <taxon>Kribbibacterium</taxon>
    </lineage>
</organism>
<feature type="transmembrane region" description="Helical" evidence="7">
    <location>
        <begin position="204"/>
        <end position="222"/>
    </location>
</feature>
<comment type="caution">
    <text evidence="9">The sequence shown here is derived from an EMBL/GenBank/DDBJ whole genome shotgun (WGS) entry which is preliminary data.</text>
</comment>
<feature type="transmembrane region" description="Helical" evidence="7">
    <location>
        <begin position="92"/>
        <end position="114"/>
    </location>
</feature>
<feature type="transmembrane region" description="Helical" evidence="7">
    <location>
        <begin position="266"/>
        <end position="286"/>
    </location>
</feature>
<keyword evidence="5 7" id="KW-1133">Transmembrane helix</keyword>
<feature type="transmembrane region" description="Helical" evidence="7">
    <location>
        <begin position="60"/>
        <end position="80"/>
    </location>
</feature>
<evidence type="ECO:0000256" key="1">
    <source>
        <dbReference type="ARBA" id="ARBA00004651"/>
    </source>
</evidence>
<evidence type="ECO:0000259" key="8">
    <source>
        <dbReference type="Pfam" id="PF00892"/>
    </source>
</evidence>
<keyword evidence="10" id="KW-1185">Reference proteome</keyword>
<dbReference type="EMBL" id="JASJEX010000003">
    <property type="protein sequence ID" value="MDJ1129726.1"/>
    <property type="molecule type" value="Genomic_DNA"/>
</dbReference>
<dbReference type="Pfam" id="PF00892">
    <property type="entry name" value="EamA"/>
    <property type="match status" value="2"/>
</dbReference>
<keyword evidence="3" id="KW-1003">Cell membrane</keyword>
<comment type="similarity">
    <text evidence="2">Belongs to the EamA transporter family.</text>
</comment>
<keyword evidence="6 7" id="KW-0472">Membrane</keyword>
<dbReference type="Proteomes" id="UP001431693">
    <property type="component" value="Unassembled WGS sequence"/>
</dbReference>
<reference evidence="9" key="1">
    <citation type="submission" date="2023-05" db="EMBL/GenBank/DDBJ databases">
        <title>[olsenella] sp. nov., isolated from a pig farm feces dump.</title>
        <authorList>
            <person name="Chang Y.-H."/>
        </authorList>
    </citation>
    <scope>NUCLEOTIDE SEQUENCE</scope>
    <source>
        <strain evidence="9">YH-ols2217</strain>
    </source>
</reference>
<evidence type="ECO:0000256" key="4">
    <source>
        <dbReference type="ARBA" id="ARBA00022692"/>
    </source>
</evidence>
<comment type="subcellular location">
    <subcellularLocation>
        <location evidence="1">Cell membrane</location>
        <topology evidence="1">Multi-pass membrane protein</topology>
    </subcellularLocation>
</comment>
<dbReference type="InterPro" id="IPR050638">
    <property type="entry name" value="AA-Vitamin_Transporters"/>
</dbReference>
<dbReference type="SUPFAM" id="SSF103481">
    <property type="entry name" value="Multidrug resistance efflux transporter EmrE"/>
    <property type="match status" value="2"/>
</dbReference>
<keyword evidence="4 7" id="KW-0812">Transmembrane</keyword>
<evidence type="ECO:0000256" key="5">
    <source>
        <dbReference type="ARBA" id="ARBA00022989"/>
    </source>
</evidence>
<gene>
    <name evidence="9" type="ORF">QJ043_06495</name>
</gene>
<protein>
    <submittedName>
        <fullName evidence="9">DMT family transporter</fullName>
    </submittedName>
</protein>
<evidence type="ECO:0000256" key="6">
    <source>
        <dbReference type="ARBA" id="ARBA00023136"/>
    </source>
</evidence>
<dbReference type="InterPro" id="IPR000620">
    <property type="entry name" value="EamA_dom"/>
</dbReference>
<feature type="transmembrane region" description="Helical" evidence="7">
    <location>
        <begin position="292"/>
        <end position="310"/>
    </location>
</feature>
<evidence type="ECO:0000313" key="10">
    <source>
        <dbReference type="Proteomes" id="UP001431693"/>
    </source>
</evidence>
<feature type="transmembrane region" description="Helical" evidence="7">
    <location>
        <begin position="153"/>
        <end position="172"/>
    </location>
</feature>
<feature type="transmembrane region" description="Helical" evidence="7">
    <location>
        <begin position="178"/>
        <end position="197"/>
    </location>
</feature>
<evidence type="ECO:0000256" key="3">
    <source>
        <dbReference type="ARBA" id="ARBA00022475"/>
    </source>
</evidence>
<feature type="transmembrane region" description="Helical" evidence="7">
    <location>
        <begin position="120"/>
        <end position="141"/>
    </location>
</feature>
<sequence>MPDIPEKPALRAGRPFLSTTGGLVAAALFCNLLWGSAISVTRGGYAILGIAENDPAGQLVFAGVRFLLSGVAIIAFWSVCERRLPRYTARELWEAFRICLFWTVGQYFCYYLGIAHATGVSTSLIQGFEVFVALVVSACLFHSERLTTRKVAGSLIGVAGLALFNWGGQVGFTWQGEGILVCGTVFAAVASVMTADYGSTWDPVLLAGTQFAMGGAVLWLIGAAMGGSIRLDGVPALTVLLWLVFVSSVAYSLWSVLLTRHPVSSVVAFSFTQPFFGVTIALVTLGDEGDPFGLRGVFALVLICLGIWLVDRPEKARRGA</sequence>
<evidence type="ECO:0000313" key="9">
    <source>
        <dbReference type="EMBL" id="MDJ1129726.1"/>
    </source>
</evidence>
<evidence type="ECO:0000256" key="2">
    <source>
        <dbReference type="ARBA" id="ARBA00007362"/>
    </source>
</evidence>
<proteinExistence type="inferred from homology"/>
<feature type="transmembrane region" description="Helical" evidence="7">
    <location>
        <begin position="21"/>
        <end position="40"/>
    </location>
</feature>
<name>A0ABT6ZKZ8_9ACTN</name>